<dbReference type="Gene3D" id="2.60.40.10">
    <property type="entry name" value="Immunoglobulins"/>
    <property type="match status" value="2"/>
</dbReference>
<feature type="compositionally biased region" description="Basic and acidic residues" evidence="1">
    <location>
        <begin position="823"/>
        <end position="837"/>
    </location>
</feature>
<dbReference type="PROSITE" id="PS50853">
    <property type="entry name" value="FN3"/>
    <property type="match status" value="2"/>
</dbReference>
<dbReference type="AlphaFoldDB" id="A0A7R9AAA4"/>
<keyword evidence="2" id="KW-0472">Membrane</keyword>
<reference evidence="4" key="1">
    <citation type="submission" date="2020-11" db="EMBL/GenBank/DDBJ databases">
        <authorList>
            <person name="Tran Van P."/>
        </authorList>
    </citation>
    <scope>NUCLEOTIDE SEQUENCE</scope>
</reference>
<dbReference type="CDD" id="cd00063">
    <property type="entry name" value="FN3"/>
    <property type="match status" value="1"/>
</dbReference>
<keyword evidence="5" id="KW-1185">Reference proteome</keyword>
<dbReference type="InterPro" id="IPR036116">
    <property type="entry name" value="FN3_sf"/>
</dbReference>
<evidence type="ECO:0000256" key="2">
    <source>
        <dbReference type="SAM" id="Phobius"/>
    </source>
</evidence>
<feature type="region of interest" description="Disordered" evidence="1">
    <location>
        <begin position="809"/>
        <end position="838"/>
    </location>
</feature>
<feature type="transmembrane region" description="Helical" evidence="2">
    <location>
        <begin position="586"/>
        <end position="609"/>
    </location>
</feature>
<evidence type="ECO:0000259" key="3">
    <source>
        <dbReference type="PROSITE" id="PS50853"/>
    </source>
</evidence>
<dbReference type="EMBL" id="LR902376">
    <property type="protein sequence ID" value="CAD7250439.1"/>
    <property type="molecule type" value="Genomic_DNA"/>
</dbReference>
<organism evidence="4">
    <name type="scientific">Darwinula stevensoni</name>
    <dbReference type="NCBI Taxonomy" id="69355"/>
    <lineage>
        <taxon>Eukaryota</taxon>
        <taxon>Metazoa</taxon>
        <taxon>Ecdysozoa</taxon>
        <taxon>Arthropoda</taxon>
        <taxon>Crustacea</taxon>
        <taxon>Oligostraca</taxon>
        <taxon>Ostracoda</taxon>
        <taxon>Podocopa</taxon>
        <taxon>Podocopida</taxon>
        <taxon>Darwinulocopina</taxon>
        <taxon>Darwinuloidea</taxon>
        <taxon>Darwinulidae</taxon>
        <taxon>Darwinula</taxon>
    </lineage>
</organism>
<sequence>MIRIREACFIGCLRQFIAALHVSFPSFHPSPIRSHPSKEGMQCWAIALIIPGFFTVVEANARNRRSWGVGELAWMQPEGGILGKVGQYIFESGEDIKLFCTLTEAGLSEGLFTSDLRFETPSNDVVKPNFWLNDKTVSLLIANATTGDSGRYECGNVSNDENVALFDTVTLEIGYPRLKSWRCWSMQLELLHCNWSRTDNLFETKYTFYIQTDGTKMTECRQEDPAQEECEARKGQTPPYRPGETEMNIKVKARNVLGNRTFTYPFDHYRNIKIEALENVAVKTVDAETLNVTWDLPAGLHRFNVPVLHNIQLVPQQSAEELNSSNVNYTIPGASNRKSWNYTFTDQTPNTMYDVTIKAIVADAEFPDLWSNNSTASSKTLPKAPDRSPEMPLGSFHVDRIDDGFRNIYLYWIPLKDWEHYSDNFSYLVEGREIQTNEVVQPNMVKYASAVFGNLSTESAYNFSIVSSNEMGKSPLLSIIEVYEETNRIPCPTIHRDSPTNDGRYLLEWKASEERKIENFTVFWCRSPTPWPVCDTGIDWEVVSKDKTTFEWKSVEPLKFAVSANGESGHSGLCWERAKVERELGYVPASILTITVLIMVALFASAALCGKRLWKQFRKIGDVDIILPQDFLDITQKEPGEPPNQGIPYKSDRGNHGINEYTPGSPTIKTSSPVQEYEEMRWLSERPKYWNVHEGQLCPATSQGRCLYVSIDHEDEEESADGECDEDSRNLDDDFEKYLVDYEKLMKPLGIVKTVTEKEMLNPGYVKASVLSAQDEKNNCFILNKGLGMIPPETNQEHDEESLQISRIFEGEASPARTQKSKNRLENATDESNKSGSEHQLCAALQVVKQMHEEDEETAKPILPASSRINSLSDLGREGSSICLRQPQRRWGTESNIMADNEKDVVQSLIWSSKPGSVSDIPSTYHKAGIQEKEYTPGSPTTKTSCPSQEYKEMRWLSGNPEYWVACEGHLCPIPCQGRNRYLSIDLDKAATEKEKLSPGYVNASVLSAQDEKTNRLSLNIGLGKIPQETNQEHD</sequence>
<evidence type="ECO:0000256" key="1">
    <source>
        <dbReference type="SAM" id="MobiDB-lite"/>
    </source>
</evidence>
<dbReference type="Proteomes" id="UP000677054">
    <property type="component" value="Unassembled WGS sequence"/>
</dbReference>
<name>A0A7R9AAA4_9CRUS</name>
<feature type="domain" description="Fibronectin type-III" evidence="3">
    <location>
        <begin position="392"/>
        <end position="489"/>
    </location>
</feature>
<feature type="region of interest" description="Disordered" evidence="1">
    <location>
        <begin position="635"/>
        <end position="655"/>
    </location>
</feature>
<dbReference type="InterPro" id="IPR003961">
    <property type="entry name" value="FN3_dom"/>
</dbReference>
<dbReference type="EMBL" id="CAJPEV010002859">
    <property type="protein sequence ID" value="CAG0898253.1"/>
    <property type="molecule type" value="Genomic_DNA"/>
</dbReference>
<feature type="domain" description="Fibronectin type-III" evidence="3">
    <location>
        <begin position="276"/>
        <end position="383"/>
    </location>
</feature>
<keyword evidence="2" id="KW-0812">Transmembrane</keyword>
<gene>
    <name evidence="4" type="ORF">DSTB1V02_LOCUS10214</name>
</gene>
<evidence type="ECO:0000313" key="4">
    <source>
        <dbReference type="EMBL" id="CAD7250439.1"/>
    </source>
</evidence>
<dbReference type="SMART" id="SM00060">
    <property type="entry name" value="FN3"/>
    <property type="match status" value="2"/>
</dbReference>
<protein>
    <recommendedName>
        <fullName evidence="3">Fibronectin type-III domain-containing protein</fullName>
    </recommendedName>
</protein>
<accession>A0A7R9AAA4</accession>
<dbReference type="InterPro" id="IPR013783">
    <property type="entry name" value="Ig-like_fold"/>
</dbReference>
<dbReference type="OrthoDB" id="6381660at2759"/>
<dbReference type="SUPFAM" id="SSF49265">
    <property type="entry name" value="Fibronectin type III"/>
    <property type="match status" value="3"/>
</dbReference>
<keyword evidence="2" id="KW-1133">Transmembrane helix</keyword>
<proteinExistence type="predicted"/>
<evidence type="ECO:0000313" key="5">
    <source>
        <dbReference type="Proteomes" id="UP000677054"/>
    </source>
</evidence>